<proteinExistence type="predicted"/>
<feature type="transmembrane region" description="Helical" evidence="2">
    <location>
        <begin position="143"/>
        <end position="170"/>
    </location>
</feature>
<keyword evidence="4" id="KW-1185">Reference proteome</keyword>
<reference evidence="4" key="1">
    <citation type="journal article" date="2017" name="BMC Genomics">
        <title>Gapless genome assembly of Colletotrichum higginsianum reveals chromosome structure and association of transposable elements with secondary metabolite gene clusters.</title>
        <authorList>
            <person name="Dallery J.-F."/>
            <person name="Lapalu N."/>
            <person name="Zampounis A."/>
            <person name="Pigne S."/>
            <person name="Luyten I."/>
            <person name="Amselem J."/>
            <person name="Wittenberg A.H.J."/>
            <person name="Zhou S."/>
            <person name="de Queiroz M.V."/>
            <person name="Robin G.P."/>
            <person name="Auger A."/>
            <person name="Hainaut M."/>
            <person name="Henrissat B."/>
            <person name="Kim K.-T."/>
            <person name="Lee Y.-H."/>
            <person name="Lespinet O."/>
            <person name="Schwartz D.C."/>
            <person name="Thon M.R."/>
            <person name="O'Connell R.J."/>
        </authorList>
    </citation>
    <scope>NUCLEOTIDE SEQUENCE [LARGE SCALE GENOMIC DNA]</scope>
    <source>
        <strain evidence="4">IMI 349063</strain>
    </source>
</reference>
<protein>
    <recommendedName>
        <fullName evidence="5">Transmembrane protein</fullName>
    </recommendedName>
</protein>
<dbReference type="AlphaFoldDB" id="A0A1B7XWJ8"/>
<keyword evidence="2" id="KW-1133">Transmembrane helix</keyword>
<evidence type="ECO:0000313" key="4">
    <source>
        <dbReference type="Proteomes" id="UP000092177"/>
    </source>
</evidence>
<feature type="region of interest" description="Disordered" evidence="1">
    <location>
        <begin position="1"/>
        <end position="31"/>
    </location>
</feature>
<organism evidence="3 4">
    <name type="scientific">Colletotrichum higginsianum (strain IMI 349063)</name>
    <name type="common">Crucifer anthracnose fungus</name>
    <dbReference type="NCBI Taxonomy" id="759273"/>
    <lineage>
        <taxon>Eukaryota</taxon>
        <taxon>Fungi</taxon>
        <taxon>Dikarya</taxon>
        <taxon>Ascomycota</taxon>
        <taxon>Pezizomycotina</taxon>
        <taxon>Sordariomycetes</taxon>
        <taxon>Hypocreomycetidae</taxon>
        <taxon>Glomerellales</taxon>
        <taxon>Glomerellaceae</taxon>
        <taxon>Colletotrichum</taxon>
        <taxon>Colletotrichum destructivum species complex</taxon>
    </lineage>
</organism>
<evidence type="ECO:0000256" key="2">
    <source>
        <dbReference type="SAM" id="Phobius"/>
    </source>
</evidence>
<feature type="transmembrane region" description="Helical" evidence="2">
    <location>
        <begin position="100"/>
        <end position="122"/>
    </location>
</feature>
<keyword evidence="2" id="KW-0812">Transmembrane</keyword>
<dbReference type="KEGG" id="chig:CH63R_13274"/>
<dbReference type="Proteomes" id="UP000092177">
    <property type="component" value="Chromosome 9"/>
</dbReference>
<dbReference type="EMBL" id="LTAN01000009">
    <property type="protein sequence ID" value="OBR04147.1"/>
    <property type="molecule type" value="Genomic_DNA"/>
</dbReference>
<dbReference type="RefSeq" id="XP_018152665.1">
    <property type="nucleotide sequence ID" value="XM_018308248.1"/>
</dbReference>
<dbReference type="OrthoDB" id="3599804at2759"/>
<name>A0A1B7XWJ8_COLHI</name>
<sequence length="204" mass="22103">MSPSSLAPGAVQAQNTPKQVNRGHESSQPLADDAVASTASQAAVKAVTSIKHFQYFISLVFSISIFGASTFAVIAGQMEDPAELWKPDPPPFTLATVRKFLAVAWLCFILSIAVAGYSSSVLTALQQQARGRYDKTWSRRWRYVGITASVALHFLLVFAFLFMALGLVAYVGTIGWVAVGFCCLAGVFVLGLSIFQFVYETDDF</sequence>
<dbReference type="VEuPathDB" id="FungiDB:CH63R_13274"/>
<comment type="caution">
    <text evidence="3">The sequence shown here is derived from an EMBL/GenBank/DDBJ whole genome shotgun (WGS) entry which is preliminary data.</text>
</comment>
<feature type="transmembrane region" description="Helical" evidence="2">
    <location>
        <begin position="55"/>
        <end position="75"/>
    </location>
</feature>
<feature type="transmembrane region" description="Helical" evidence="2">
    <location>
        <begin position="176"/>
        <end position="199"/>
    </location>
</feature>
<evidence type="ECO:0000313" key="3">
    <source>
        <dbReference type="EMBL" id="OBR04147.1"/>
    </source>
</evidence>
<keyword evidence="2" id="KW-0472">Membrane</keyword>
<evidence type="ECO:0008006" key="5">
    <source>
        <dbReference type="Google" id="ProtNLM"/>
    </source>
</evidence>
<evidence type="ECO:0000256" key="1">
    <source>
        <dbReference type="SAM" id="MobiDB-lite"/>
    </source>
</evidence>
<accession>A0A1B7XWJ8</accession>
<gene>
    <name evidence="3" type="ORF">CH63R_13274</name>
</gene>
<dbReference type="GeneID" id="28872355"/>